<feature type="chain" id="PRO_5026300434" evidence="4">
    <location>
        <begin position="30"/>
        <end position="324"/>
    </location>
</feature>
<evidence type="ECO:0000256" key="4">
    <source>
        <dbReference type="SAM" id="SignalP"/>
    </source>
</evidence>
<evidence type="ECO:0000259" key="5">
    <source>
        <dbReference type="Pfam" id="PF09084"/>
    </source>
</evidence>
<comment type="similarity">
    <text evidence="2">Belongs to the bacterial solute-binding protein SsuA/TauA family.</text>
</comment>
<dbReference type="PANTHER" id="PTHR30024:SF47">
    <property type="entry name" value="TAURINE-BINDING PERIPLASMIC PROTEIN"/>
    <property type="match status" value="1"/>
</dbReference>
<keyword evidence="7" id="KW-1185">Reference proteome</keyword>
<comment type="caution">
    <text evidence="6">The sequence shown here is derived from an EMBL/GenBank/DDBJ whole genome shotgun (WGS) entry which is preliminary data.</text>
</comment>
<evidence type="ECO:0000313" key="7">
    <source>
        <dbReference type="Proteomes" id="UP000442707"/>
    </source>
</evidence>
<feature type="signal peptide" evidence="4">
    <location>
        <begin position="1"/>
        <end position="29"/>
    </location>
</feature>
<dbReference type="Pfam" id="PF09084">
    <property type="entry name" value="NMT1"/>
    <property type="match status" value="1"/>
</dbReference>
<feature type="domain" description="SsuA/THI5-like" evidence="5">
    <location>
        <begin position="50"/>
        <end position="265"/>
    </location>
</feature>
<keyword evidence="3 4" id="KW-0732">Signal</keyword>
<protein>
    <submittedName>
        <fullName evidence="6">ABC transporter substrate-binding protein</fullName>
    </submittedName>
</protein>
<dbReference type="PANTHER" id="PTHR30024">
    <property type="entry name" value="ALIPHATIC SULFONATES-BINDING PROTEIN-RELATED"/>
    <property type="match status" value="1"/>
</dbReference>
<sequence>MLLNRSAGFFLTAALVLAACAPGSGGAKASKDDSGQAAITVASLKVAGTAPVELAQRKGFFAKEGLDVTVKYVEPAAAVPSVVGGQAQFSVLNVPAVLVARTNHVPVVGVSVISTSASDPADYPIRLLTTKDSRIKEVKDLKGKKVAVDTLYQLPDLTLRTALRARGMDPSDVKFVEIPFPQMEQALTSGRVDAADMTEPFATMSEKAKGLRTVLSNAEGQNEDWPQTITLASEQYAKANATVVAAFQRAMNAAVAYTHDHPDEARTVVTKYTPVPAAIANDMKIPNWRFDAPSKGWQKWAEVLQREGAVQDEVDVSAAYRSAR</sequence>
<dbReference type="GO" id="GO:0042597">
    <property type="term" value="C:periplasmic space"/>
    <property type="evidence" value="ECO:0007669"/>
    <property type="project" value="UniProtKB-SubCell"/>
</dbReference>
<reference evidence="6 7" key="1">
    <citation type="submission" date="2019-09" db="EMBL/GenBank/DDBJ databases">
        <title>Screening of Novel Bioactive Compounds from Soil-Associated.</title>
        <authorList>
            <person name="Zhao S."/>
        </authorList>
    </citation>
    <scope>NUCLEOTIDE SEQUENCE [LARGE SCALE GENOMIC DNA]</scope>
    <source>
        <strain evidence="6 7">HIT-DPA4</strain>
    </source>
</reference>
<evidence type="ECO:0000313" key="6">
    <source>
        <dbReference type="EMBL" id="KAB1139638.1"/>
    </source>
</evidence>
<dbReference type="Gene3D" id="3.40.190.10">
    <property type="entry name" value="Periplasmic binding protein-like II"/>
    <property type="match status" value="2"/>
</dbReference>
<comment type="subcellular location">
    <subcellularLocation>
        <location evidence="1">Periplasm</location>
    </subcellularLocation>
</comment>
<dbReference type="EMBL" id="VZRB01000056">
    <property type="protein sequence ID" value="KAB1139638.1"/>
    <property type="molecule type" value="Genomic_DNA"/>
</dbReference>
<evidence type="ECO:0000256" key="1">
    <source>
        <dbReference type="ARBA" id="ARBA00004418"/>
    </source>
</evidence>
<organism evidence="6 7">
    <name type="scientific">Streptomyces luteolifulvus</name>
    <dbReference type="NCBI Taxonomy" id="2615112"/>
    <lineage>
        <taxon>Bacteria</taxon>
        <taxon>Bacillati</taxon>
        <taxon>Actinomycetota</taxon>
        <taxon>Actinomycetes</taxon>
        <taxon>Kitasatosporales</taxon>
        <taxon>Streptomycetaceae</taxon>
        <taxon>Streptomyces</taxon>
    </lineage>
</organism>
<dbReference type="InterPro" id="IPR015168">
    <property type="entry name" value="SsuA/THI5"/>
</dbReference>
<evidence type="ECO:0000256" key="2">
    <source>
        <dbReference type="ARBA" id="ARBA00010742"/>
    </source>
</evidence>
<name>A0A6H9UPG5_9ACTN</name>
<accession>A0A6H9UPG5</accession>
<evidence type="ECO:0000256" key="3">
    <source>
        <dbReference type="ARBA" id="ARBA00022729"/>
    </source>
</evidence>
<gene>
    <name evidence="6" type="ORF">F7R91_39070</name>
</gene>
<dbReference type="Proteomes" id="UP000442707">
    <property type="component" value="Unassembled WGS sequence"/>
</dbReference>
<dbReference type="RefSeq" id="WP_150958280.1">
    <property type="nucleotide sequence ID" value="NZ_VZRB01000056.1"/>
</dbReference>
<dbReference type="SUPFAM" id="SSF53850">
    <property type="entry name" value="Periplasmic binding protein-like II"/>
    <property type="match status" value="1"/>
</dbReference>
<dbReference type="PROSITE" id="PS51257">
    <property type="entry name" value="PROKAR_LIPOPROTEIN"/>
    <property type="match status" value="1"/>
</dbReference>
<proteinExistence type="inferred from homology"/>
<dbReference type="AlphaFoldDB" id="A0A6H9UPG5"/>